<gene>
    <name evidence="2" type="ORF">KC729_02910</name>
</gene>
<sequence length="426" mass="45718">MTPSRLLLSGILICCFGAVPSVPAAQPEPLATGSAVLDTLHFGFVGPGGFAVLGESWTWDHGGGDPMEGWRGSDLKLPQLYFRPIDTGLWAAGDNGVPAPILTGSGSAWLGLFQGEARAWCWSGGLGYGNYWCTRLRSPDLFYPGTGTVDLSFTYFADIEPSYDYLRVLLQRDDGSEASLNGNGFTGRHGMEGQPPRGTSFATELDEAILAGSTRFALIFEFDSDGGWSDEDGEFDTTYGPFAVDDLSLTGSLVGGDVAYEFETDLEGWMPGTCGTIGAQTGVASSTDYVYDDCDCGLAGNVLEMHDGNREHPVGQHELATSNAVDVLHDVTPNLGSQGQAVIFADWDQLSQLPRVNGVFYRPSWDYYPYECPVTGAVGWSGRVGQSSFFYDPGPSCAESRNVATSNGIPGNVERIRFLFEVYSSC</sequence>
<dbReference type="EMBL" id="JAGQHR010000047">
    <property type="protein sequence ID" value="MCA9726604.1"/>
    <property type="molecule type" value="Genomic_DNA"/>
</dbReference>
<dbReference type="Proteomes" id="UP000697710">
    <property type="component" value="Unassembled WGS sequence"/>
</dbReference>
<name>A0A956LW57_UNCEI</name>
<evidence type="ECO:0000256" key="1">
    <source>
        <dbReference type="SAM" id="SignalP"/>
    </source>
</evidence>
<dbReference type="AlphaFoldDB" id="A0A956LW57"/>
<protein>
    <submittedName>
        <fullName evidence="2">Uncharacterized protein</fullName>
    </submittedName>
</protein>
<organism evidence="2 3">
    <name type="scientific">Eiseniibacteriota bacterium</name>
    <dbReference type="NCBI Taxonomy" id="2212470"/>
    <lineage>
        <taxon>Bacteria</taxon>
        <taxon>Candidatus Eiseniibacteriota</taxon>
    </lineage>
</organism>
<evidence type="ECO:0000313" key="3">
    <source>
        <dbReference type="Proteomes" id="UP000697710"/>
    </source>
</evidence>
<evidence type="ECO:0000313" key="2">
    <source>
        <dbReference type="EMBL" id="MCA9726604.1"/>
    </source>
</evidence>
<accession>A0A956LW57</accession>
<feature type="non-terminal residue" evidence="2">
    <location>
        <position position="426"/>
    </location>
</feature>
<reference evidence="2" key="1">
    <citation type="submission" date="2020-04" db="EMBL/GenBank/DDBJ databases">
        <authorList>
            <person name="Zhang T."/>
        </authorList>
    </citation>
    <scope>NUCLEOTIDE SEQUENCE</scope>
    <source>
        <strain evidence="2">HKST-UBA01</strain>
    </source>
</reference>
<keyword evidence="1" id="KW-0732">Signal</keyword>
<reference evidence="2" key="2">
    <citation type="journal article" date="2021" name="Microbiome">
        <title>Successional dynamics and alternative stable states in a saline activated sludge microbial community over 9 years.</title>
        <authorList>
            <person name="Wang Y."/>
            <person name="Ye J."/>
            <person name="Ju F."/>
            <person name="Liu L."/>
            <person name="Boyd J.A."/>
            <person name="Deng Y."/>
            <person name="Parks D.H."/>
            <person name="Jiang X."/>
            <person name="Yin X."/>
            <person name="Woodcroft B.J."/>
            <person name="Tyson G.W."/>
            <person name="Hugenholtz P."/>
            <person name="Polz M.F."/>
            <person name="Zhang T."/>
        </authorList>
    </citation>
    <scope>NUCLEOTIDE SEQUENCE</scope>
    <source>
        <strain evidence="2">HKST-UBA01</strain>
    </source>
</reference>
<proteinExistence type="predicted"/>
<comment type="caution">
    <text evidence="2">The sequence shown here is derived from an EMBL/GenBank/DDBJ whole genome shotgun (WGS) entry which is preliminary data.</text>
</comment>
<feature type="signal peptide" evidence="1">
    <location>
        <begin position="1"/>
        <end position="24"/>
    </location>
</feature>
<feature type="chain" id="PRO_5038021637" evidence="1">
    <location>
        <begin position="25"/>
        <end position="426"/>
    </location>
</feature>